<evidence type="ECO:0000313" key="3">
    <source>
        <dbReference type="Proteomes" id="UP000078046"/>
    </source>
</evidence>
<proteinExistence type="predicted"/>
<feature type="domain" description="PiggyBac transposable element-derived protein" evidence="1">
    <location>
        <begin position="149"/>
        <end position="212"/>
    </location>
</feature>
<sequence>MTSENTLNNLLDNLDKNNDTCNNIFIEPPELTDADSAGSEDEATNLVSALNGNQLRAQAEFRQIEDDDLPLASLSKVKHFFKWNLKKNEVLSPPFPEKIFVEFRDFTPIKFFDDEVMHHIVTQSNIYASQKNNNSILTIDELKTFIDISNAIRRNQYDNIMKTIHLQDNVNLDYTDKYSKIRPLIKFMKYFVPSQNICHDEAMIECFGKHGSIRLRIDRCILPRESKALPLNVKRKRGRPAQAN</sequence>
<dbReference type="InterPro" id="IPR052638">
    <property type="entry name" value="PiggyBac_TE-derived"/>
</dbReference>
<organism evidence="2 3">
    <name type="scientific">Intoshia linei</name>
    <dbReference type="NCBI Taxonomy" id="1819745"/>
    <lineage>
        <taxon>Eukaryota</taxon>
        <taxon>Metazoa</taxon>
        <taxon>Spiralia</taxon>
        <taxon>Lophotrochozoa</taxon>
        <taxon>Mesozoa</taxon>
        <taxon>Orthonectida</taxon>
        <taxon>Rhopaluridae</taxon>
        <taxon>Intoshia</taxon>
    </lineage>
</organism>
<dbReference type="PANTHER" id="PTHR47055">
    <property type="entry name" value="DDE_TNP_1_7 DOMAIN-CONTAINING PROTEIN"/>
    <property type="match status" value="1"/>
</dbReference>
<accession>A0A177ARJ6</accession>
<evidence type="ECO:0000313" key="2">
    <source>
        <dbReference type="EMBL" id="OAF64636.1"/>
    </source>
</evidence>
<protein>
    <recommendedName>
        <fullName evidence="1">PiggyBac transposable element-derived protein domain-containing protein</fullName>
    </recommendedName>
</protein>
<dbReference type="EMBL" id="LWCA01001706">
    <property type="protein sequence ID" value="OAF64636.1"/>
    <property type="molecule type" value="Genomic_DNA"/>
</dbReference>
<comment type="caution">
    <text evidence="2">The sequence shown here is derived from an EMBL/GenBank/DDBJ whole genome shotgun (WGS) entry which is preliminary data.</text>
</comment>
<dbReference type="InterPro" id="IPR029526">
    <property type="entry name" value="PGBD"/>
</dbReference>
<dbReference type="GO" id="GO:0043565">
    <property type="term" value="F:sequence-specific DNA binding"/>
    <property type="evidence" value="ECO:0007669"/>
    <property type="project" value="TreeGrafter"/>
</dbReference>
<dbReference type="OrthoDB" id="6117516at2759"/>
<name>A0A177ARJ6_9BILA</name>
<dbReference type="PANTHER" id="PTHR47055:SF3">
    <property type="entry name" value="PHORBOL-ESTER_DAG-TYPE DOMAIN-CONTAINING PROTEIN"/>
    <property type="match status" value="1"/>
</dbReference>
<keyword evidence="3" id="KW-1185">Reference proteome</keyword>
<dbReference type="Proteomes" id="UP000078046">
    <property type="component" value="Unassembled WGS sequence"/>
</dbReference>
<dbReference type="Pfam" id="PF13843">
    <property type="entry name" value="DDE_Tnp_1_7"/>
    <property type="match status" value="1"/>
</dbReference>
<gene>
    <name evidence="2" type="ORF">A3Q56_07651</name>
</gene>
<reference evidence="2 3" key="1">
    <citation type="submission" date="2016-04" db="EMBL/GenBank/DDBJ databases">
        <title>The genome of Intoshia linei affirms orthonectids as highly simplified spiralians.</title>
        <authorList>
            <person name="Mikhailov K.V."/>
            <person name="Slusarev G.S."/>
            <person name="Nikitin M.A."/>
            <person name="Logacheva M.D."/>
            <person name="Penin A."/>
            <person name="Aleoshin V."/>
            <person name="Panchin Y.V."/>
        </authorList>
    </citation>
    <scope>NUCLEOTIDE SEQUENCE [LARGE SCALE GENOMIC DNA]</scope>
    <source>
        <strain evidence="2">Intl2013</strain>
        <tissue evidence="2">Whole animal</tissue>
    </source>
</reference>
<dbReference type="AlphaFoldDB" id="A0A177ARJ6"/>
<evidence type="ECO:0000259" key="1">
    <source>
        <dbReference type="Pfam" id="PF13843"/>
    </source>
</evidence>